<keyword evidence="2" id="KW-1185">Reference proteome</keyword>
<dbReference type="EMBL" id="JBHULX010000005">
    <property type="protein sequence ID" value="MFD2590818.1"/>
    <property type="molecule type" value="Genomic_DNA"/>
</dbReference>
<gene>
    <name evidence="1" type="ORF">ACFSTE_08230</name>
</gene>
<protein>
    <submittedName>
        <fullName evidence="1">Uncharacterized protein</fullName>
    </submittedName>
</protein>
<evidence type="ECO:0000313" key="1">
    <source>
        <dbReference type="EMBL" id="MFD2590818.1"/>
    </source>
</evidence>
<dbReference type="Proteomes" id="UP001597459">
    <property type="component" value="Unassembled WGS sequence"/>
</dbReference>
<evidence type="ECO:0000313" key="2">
    <source>
        <dbReference type="Proteomes" id="UP001597459"/>
    </source>
</evidence>
<comment type="caution">
    <text evidence="1">The sequence shown here is derived from an EMBL/GenBank/DDBJ whole genome shotgun (WGS) entry which is preliminary data.</text>
</comment>
<dbReference type="RefSeq" id="WP_378298065.1">
    <property type="nucleotide sequence ID" value="NZ_JBHULX010000005.1"/>
</dbReference>
<feature type="non-terminal residue" evidence="1">
    <location>
        <position position="83"/>
    </location>
</feature>
<name>A0ABW5N6E6_9FLAO</name>
<reference evidence="2" key="1">
    <citation type="journal article" date="2019" name="Int. J. Syst. Evol. Microbiol.">
        <title>The Global Catalogue of Microorganisms (GCM) 10K type strain sequencing project: providing services to taxonomists for standard genome sequencing and annotation.</title>
        <authorList>
            <consortium name="The Broad Institute Genomics Platform"/>
            <consortium name="The Broad Institute Genome Sequencing Center for Infectious Disease"/>
            <person name="Wu L."/>
            <person name="Ma J."/>
        </authorList>
    </citation>
    <scope>NUCLEOTIDE SEQUENCE [LARGE SCALE GENOMIC DNA]</scope>
    <source>
        <strain evidence="2">KCTC 42423</strain>
    </source>
</reference>
<accession>A0ABW5N6E6</accession>
<organism evidence="1 2">
    <name type="scientific">Aquimarina hainanensis</name>
    <dbReference type="NCBI Taxonomy" id="1578017"/>
    <lineage>
        <taxon>Bacteria</taxon>
        <taxon>Pseudomonadati</taxon>
        <taxon>Bacteroidota</taxon>
        <taxon>Flavobacteriia</taxon>
        <taxon>Flavobacteriales</taxon>
        <taxon>Flavobacteriaceae</taxon>
        <taxon>Aquimarina</taxon>
    </lineage>
</organism>
<sequence length="83" mass="9180">MGKRIHHLFVCCIFLFFIDSGYSQYKVIYDPSVIAGAINSGTGLEFRPDLSMFSSGVTVSSGTDLRLSVASDQPPYGWFSYEV</sequence>
<proteinExistence type="predicted"/>